<evidence type="ECO:0000256" key="1">
    <source>
        <dbReference type="SAM" id="Phobius"/>
    </source>
</evidence>
<name>A0A501WME2_9RHOB</name>
<dbReference type="NCBIfam" id="TIGR00807">
    <property type="entry name" value="malonate_madL"/>
    <property type="match status" value="1"/>
</dbReference>
<sequence length="139" mass="14150">MIIYGVAILSACLLAGVFVGDLLGNLIGVQANVGGVGFAMLLLIFITDYLRRRKAFCEISQMGIGFWSAMYIPIVVAMAAQQNVVAAVSGGPAAILAGVLTAAVCVALVPVIARVGGRSATAPETRSDTAPAIAPEKAC</sequence>
<dbReference type="EMBL" id="VFRP01000008">
    <property type="protein sequence ID" value="TPE50953.1"/>
    <property type="molecule type" value="Genomic_DNA"/>
</dbReference>
<keyword evidence="1" id="KW-0472">Membrane</keyword>
<dbReference type="Pfam" id="PF03817">
    <property type="entry name" value="MadL"/>
    <property type="match status" value="1"/>
</dbReference>
<keyword evidence="3" id="KW-1185">Reference proteome</keyword>
<proteinExistence type="predicted"/>
<protein>
    <submittedName>
        <fullName evidence="2">Malonate transporter subunit MadL</fullName>
    </submittedName>
</protein>
<organism evidence="2 3">
    <name type="scientific">Amaricoccus solimangrovi</name>
    <dbReference type="NCBI Taxonomy" id="2589815"/>
    <lineage>
        <taxon>Bacteria</taxon>
        <taxon>Pseudomonadati</taxon>
        <taxon>Pseudomonadota</taxon>
        <taxon>Alphaproteobacteria</taxon>
        <taxon>Rhodobacterales</taxon>
        <taxon>Paracoccaceae</taxon>
        <taxon>Amaricoccus</taxon>
    </lineage>
</organism>
<dbReference type="RefSeq" id="WP_140453984.1">
    <property type="nucleotide sequence ID" value="NZ_VFRP01000008.1"/>
</dbReference>
<dbReference type="AlphaFoldDB" id="A0A501WME2"/>
<dbReference type="InterPro" id="IPR004690">
    <property type="entry name" value="Maln_transptMadL"/>
</dbReference>
<gene>
    <name evidence="2" type="primary">madL</name>
    <name evidence="2" type="ORF">FJM51_09895</name>
</gene>
<dbReference type="OrthoDB" id="286752at2"/>
<evidence type="ECO:0000313" key="3">
    <source>
        <dbReference type="Proteomes" id="UP000319255"/>
    </source>
</evidence>
<reference evidence="2 3" key="1">
    <citation type="submission" date="2019-06" db="EMBL/GenBank/DDBJ databases">
        <title>A novel bacterium of genus Amaricoccus, isolated from marine sediment.</title>
        <authorList>
            <person name="Huang H."/>
            <person name="Mo K."/>
            <person name="Hu Y."/>
        </authorList>
    </citation>
    <scope>NUCLEOTIDE SEQUENCE [LARGE SCALE GENOMIC DNA]</scope>
    <source>
        <strain evidence="2 3">HB172011</strain>
    </source>
</reference>
<comment type="caution">
    <text evidence="2">The sequence shown here is derived from an EMBL/GenBank/DDBJ whole genome shotgun (WGS) entry which is preliminary data.</text>
</comment>
<feature type="transmembrane region" description="Helical" evidence="1">
    <location>
        <begin position="29"/>
        <end position="50"/>
    </location>
</feature>
<keyword evidence="1" id="KW-1133">Transmembrane helix</keyword>
<evidence type="ECO:0000313" key="2">
    <source>
        <dbReference type="EMBL" id="TPE50953.1"/>
    </source>
</evidence>
<feature type="transmembrane region" description="Helical" evidence="1">
    <location>
        <begin position="93"/>
        <end position="113"/>
    </location>
</feature>
<accession>A0A501WME2</accession>
<dbReference type="GO" id="GO:0016020">
    <property type="term" value="C:membrane"/>
    <property type="evidence" value="ECO:0007669"/>
    <property type="project" value="InterPro"/>
</dbReference>
<keyword evidence="1" id="KW-0812">Transmembrane</keyword>
<dbReference type="Proteomes" id="UP000319255">
    <property type="component" value="Unassembled WGS sequence"/>
</dbReference>
<feature type="transmembrane region" description="Helical" evidence="1">
    <location>
        <begin position="62"/>
        <end position="81"/>
    </location>
</feature>